<dbReference type="Pfam" id="PF03995">
    <property type="entry name" value="Inhibitor_I36"/>
    <property type="match status" value="1"/>
</dbReference>
<sequence>MRKTKTVLAAAALALTAALAATTPSVASSSVSSAPASVSAAVMADGYVHVWEHTGAGGATCRWSGDDSDYRFNTGCGDMNDKVSSARNSGYSGSYEDVLFYENTERRGSFVCLPNGAYWESMPDGWNDRVSSHSWGSAC</sequence>
<dbReference type="SUPFAM" id="SSF49695">
    <property type="entry name" value="gamma-Crystallin-like"/>
    <property type="match status" value="1"/>
</dbReference>
<gene>
    <name evidence="2" type="ORF">R2D22_19315</name>
</gene>
<protein>
    <submittedName>
        <fullName evidence="2">Peptidase inhibitor family I36 protein</fullName>
    </submittedName>
</protein>
<proteinExistence type="predicted"/>
<dbReference type="Proteomes" id="UP001301731">
    <property type="component" value="Chromosome"/>
</dbReference>
<evidence type="ECO:0000313" key="2">
    <source>
        <dbReference type="EMBL" id="WOX23425.1"/>
    </source>
</evidence>
<reference evidence="2 3" key="1">
    <citation type="submission" date="2023-10" db="EMBL/GenBank/DDBJ databases">
        <title>The genome sequence of Streptomyces sp. HUAS YS2.</title>
        <authorList>
            <person name="Mo P."/>
        </authorList>
    </citation>
    <scope>NUCLEOTIDE SEQUENCE [LARGE SCALE GENOMIC DNA]</scope>
    <source>
        <strain evidence="2 3">HUAS YS2</strain>
    </source>
</reference>
<feature type="signal peptide" evidence="1">
    <location>
        <begin position="1"/>
        <end position="20"/>
    </location>
</feature>
<name>A0ABZ0LV95_9ACTN</name>
<keyword evidence="3" id="KW-1185">Reference proteome</keyword>
<evidence type="ECO:0000256" key="1">
    <source>
        <dbReference type="SAM" id="SignalP"/>
    </source>
</evidence>
<organism evidence="2 3">
    <name type="scientific">Streptomyces solicathayae</name>
    <dbReference type="NCBI Taxonomy" id="3081768"/>
    <lineage>
        <taxon>Bacteria</taxon>
        <taxon>Bacillati</taxon>
        <taxon>Actinomycetota</taxon>
        <taxon>Actinomycetes</taxon>
        <taxon>Kitasatosporales</taxon>
        <taxon>Streptomycetaceae</taxon>
        <taxon>Streptomyces</taxon>
    </lineage>
</organism>
<dbReference type="InterPro" id="IPR011024">
    <property type="entry name" value="G_crystallin-like"/>
</dbReference>
<accession>A0ABZ0LV95</accession>
<feature type="chain" id="PRO_5045230460" evidence="1">
    <location>
        <begin position="21"/>
        <end position="139"/>
    </location>
</feature>
<dbReference type="EMBL" id="CP137573">
    <property type="protein sequence ID" value="WOX23425.1"/>
    <property type="molecule type" value="Genomic_DNA"/>
</dbReference>
<keyword evidence="1" id="KW-0732">Signal</keyword>
<dbReference type="RefSeq" id="WP_318105213.1">
    <property type="nucleotide sequence ID" value="NZ_CP137573.1"/>
</dbReference>
<dbReference type="Gene3D" id="2.60.20.10">
    <property type="entry name" value="Crystallins"/>
    <property type="match status" value="1"/>
</dbReference>
<evidence type="ECO:0000313" key="3">
    <source>
        <dbReference type="Proteomes" id="UP001301731"/>
    </source>
</evidence>